<protein>
    <submittedName>
        <fullName evidence="1">TatD-related deoxyribonuclease</fullName>
    </submittedName>
</protein>
<dbReference type="Pfam" id="PF01026">
    <property type="entry name" value="TatD_DNase"/>
    <property type="match status" value="1"/>
</dbReference>
<proteinExistence type="predicted"/>
<reference evidence="1" key="2">
    <citation type="journal article" date="2014" name="ISME J.">
        <title>Microbial stratification in low pH oxic and suboxic macroscopic growths along an acid mine drainage.</title>
        <authorList>
            <person name="Mendez-Garcia C."/>
            <person name="Mesa V."/>
            <person name="Sprenger R.R."/>
            <person name="Richter M."/>
            <person name="Diez M.S."/>
            <person name="Solano J."/>
            <person name="Bargiela R."/>
            <person name="Golyshina O.V."/>
            <person name="Manteca A."/>
            <person name="Ramos J.L."/>
            <person name="Gallego J.R."/>
            <person name="Llorente I."/>
            <person name="Martins Dos Santos V.A."/>
            <person name="Jensen O.N."/>
            <person name="Pelaez A.I."/>
            <person name="Sanchez J."/>
            <person name="Ferrer M."/>
        </authorList>
    </citation>
    <scope>NUCLEOTIDE SEQUENCE</scope>
</reference>
<dbReference type="GO" id="GO:0016788">
    <property type="term" value="F:hydrolase activity, acting on ester bonds"/>
    <property type="evidence" value="ECO:0007669"/>
    <property type="project" value="InterPro"/>
</dbReference>
<dbReference type="Gene3D" id="3.20.20.140">
    <property type="entry name" value="Metal-dependent hydrolases"/>
    <property type="match status" value="1"/>
</dbReference>
<comment type="caution">
    <text evidence="1">The sequence shown here is derived from an EMBL/GenBank/DDBJ whole genome shotgun (WGS) entry which is preliminary data.</text>
</comment>
<evidence type="ECO:0000313" key="1">
    <source>
        <dbReference type="EMBL" id="EQD36390.1"/>
    </source>
</evidence>
<sequence length="256" mass="28256">MAPSSHPFPLPIVDHHAHLHPGAPGLEATRRFAALGGTHLFLATQAYRPGAPGSLEEYREQFETTVAIAAKVQESVSVLTYPVVAPYPVDLIGQAERLGLTSAEDLQRRALREAARFVEEGRAVALGEVGRAHFPVPEGVREAQERVLREAVALARDVGCPLVLHTEDLDGEGYRGLEALARQEGLSPERLVKHYTRTYRDPKERFGITPSFLAKRPLVRQALTDPGPWFLETDYLNDPQRPGAVLSLETVPRRAR</sequence>
<gene>
    <name evidence="1" type="ORF">B1B_16534</name>
</gene>
<organism evidence="1">
    <name type="scientific">mine drainage metagenome</name>
    <dbReference type="NCBI Taxonomy" id="410659"/>
    <lineage>
        <taxon>unclassified sequences</taxon>
        <taxon>metagenomes</taxon>
        <taxon>ecological metagenomes</taxon>
    </lineage>
</organism>
<name>T1A3H5_9ZZZZ</name>
<accession>T1A3H5</accession>
<dbReference type="PANTHER" id="PTHR42206:SF1">
    <property type="entry name" value="METAL-DEPENDENT HYDROLASE"/>
    <property type="match status" value="1"/>
</dbReference>
<dbReference type="SUPFAM" id="SSF51556">
    <property type="entry name" value="Metallo-dependent hydrolases"/>
    <property type="match status" value="1"/>
</dbReference>
<dbReference type="EMBL" id="AUZY01010999">
    <property type="protein sequence ID" value="EQD36390.1"/>
    <property type="molecule type" value="Genomic_DNA"/>
</dbReference>
<dbReference type="AlphaFoldDB" id="T1A3H5"/>
<dbReference type="InterPro" id="IPR011589">
    <property type="entry name" value="UCP004961"/>
</dbReference>
<reference evidence="1" key="1">
    <citation type="submission" date="2013-08" db="EMBL/GenBank/DDBJ databases">
        <authorList>
            <person name="Mendez C."/>
            <person name="Richter M."/>
            <person name="Ferrer M."/>
            <person name="Sanchez J."/>
        </authorList>
    </citation>
    <scope>NUCLEOTIDE SEQUENCE</scope>
</reference>
<dbReference type="InterPro" id="IPR001130">
    <property type="entry name" value="TatD-like"/>
</dbReference>
<dbReference type="PANTHER" id="PTHR42206">
    <property type="entry name" value="METAL-DEPENDENT HYDROLASE-RELATED"/>
    <property type="match status" value="1"/>
</dbReference>
<feature type="non-terminal residue" evidence="1">
    <location>
        <position position="256"/>
    </location>
</feature>
<dbReference type="InterPro" id="IPR032466">
    <property type="entry name" value="Metal_Hydrolase"/>
</dbReference>